<gene>
    <name evidence="1" type="ORF">CONPUDRAFT_157915</name>
</gene>
<dbReference type="Proteomes" id="UP000053558">
    <property type="component" value="Unassembled WGS sequence"/>
</dbReference>
<proteinExistence type="predicted"/>
<dbReference type="AlphaFoldDB" id="A0A5M3MDR7"/>
<dbReference type="RefSeq" id="XP_007773107.1">
    <property type="nucleotide sequence ID" value="XM_007774917.1"/>
</dbReference>
<name>A0A5M3MDR7_CONPW</name>
<protein>
    <submittedName>
        <fullName evidence="1">Uncharacterized protein</fullName>
    </submittedName>
</protein>
<comment type="caution">
    <text evidence="1">The sequence shown here is derived from an EMBL/GenBank/DDBJ whole genome shotgun (WGS) entry which is preliminary data.</text>
</comment>
<dbReference type="GeneID" id="19203834"/>
<evidence type="ECO:0000313" key="1">
    <source>
        <dbReference type="EMBL" id="EIW76745.1"/>
    </source>
</evidence>
<evidence type="ECO:0000313" key="2">
    <source>
        <dbReference type="Proteomes" id="UP000053558"/>
    </source>
</evidence>
<dbReference type="EMBL" id="JH711585">
    <property type="protein sequence ID" value="EIW76745.1"/>
    <property type="molecule type" value="Genomic_DNA"/>
</dbReference>
<reference evidence="2" key="1">
    <citation type="journal article" date="2012" name="Science">
        <title>The Paleozoic origin of enzymatic lignin decomposition reconstructed from 31 fungal genomes.</title>
        <authorList>
            <person name="Floudas D."/>
            <person name="Binder M."/>
            <person name="Riley R."/>
            <person name="Barry K."/>
            <person name="Blanchette R.A."/>
            <person name="Henrissat B."/>
            <person name="Martinez A.T."/>
            <person name="Otillar R."/>
            <person name="Spatafora J.W."/>
            <person name="Yadav J.S."/>
            <person name="Aerts A."/>
            <person name="Benoit I."/>
            <person name="Boyd A."/>
            <person name="Carlson A."/>
            <person name="Copeland A."/>
            <person name="Coutinho P.M."/>
            <person name="de Vries R.P."/>
            <person name="Ferreira P."/>
            <person name="Findley K."/>
            <person name="Foster B."/>
            <person name="Gaskell J."/>
            <person name="Glotzer D."/>
            <person name="Gorecki P."/>
            <person name="Heitman J."/>
            <person name="Hesse C."/>
            <person name="Hori C."/>
            <person name="Igarashi K."/>
            <person name="Jurgens J.A."/>
            <person name="Kallen N."/>
            <person name="Kersten P."/>
            <person name="Kohler A."/>
            <person name="Kuees U."/>
            <person name="Kumar T.K.A."/>
            <person name="Kuo A."/>
            <person name="LaButti K."/>
            <person name="Larrondo L.F."/>
            <person name="Lindquist E."/>
            <person name="Ling A."/>
            <person name="Lombard V."/>
            <person name="Lucas S."/>
            <person name="Lundell T."/>
            <person name="Martin R."/>
            <person name="McLaughlin D.J."/>
            <person name="Morgenstern I."/>
            <person name="Morin E."/>
            <person name="Murat C."/>
            <person name="Nagy L.G."/>
            <person name="Nolan M."/>
            <person name="Ohm R.A."/>
            <person name="Patyshakuliyeva A."/>
            <person name="Rokas A."/>
            <person name="Ruiz-Duenas F.J."/>
            <person name="Sabat G."/>
            <person name="Salamov A."/>
            <person name="Samejima M."/>
            <person name="Schmutz J."/>
            <person name="Slot J.C."/>
            <person name="St John F."/>
            <person name="Stenlid J."/>
            <person name="Sun H."/>
            <person name="Sun S."/>
            <person name="Syed K."/>
            <person name="Tsang A."/>
            <person name="Wiebenga A."/>
            <person name="Young D."/>
            <person name="Pisabarro A."/>
            <person name="Eastwood D.C."/>
            <person name="Martin F."/>
            <person name="Cullen D."/>
            <person name="Grigoriev I.V."/>
            <person name="Hibbett D.S."/>
        </authorList>
    </citation>
    <scope>NUCLEOTIDE SEQUENCE [LARGE SCALE GENOMIC DNA]</scope>
    <source>
        <strain evidence="2">RWD-64-598 SS2</strain>
    </source>
</reference>
<keyword evidence="2" id="KW-1185">Reference proteome</keyword>
<dbReference type="KEGG" id="cput:CONPUDRAFT_157915"/>
<accession>A0A5M3MDR7</accession>
<sequence length="144" mass="16259">MLEERMAVQPEVEESFKPKRVQLSIINTVEAPFFPSTEWLNIIQGASVNLDIVSASINSSAVSNQHVTDIGNILELMLKGSDKLQTITQHRPWITVQTYTINAYKFVFPWHLAELTNYLRHISQLFNSTISAAHPQVAAYDCTV</sequence>
<organism evidence="1 2">
    <name type="scientific">Coniophora puteana (strain RWD-64-598)</name>
    <name type="common">Brown rot fungus</name>
    <dbReference type="NCBI Taxonomy" id="741705"/>
    <lineage>
        <taxon>Eukaryota</taxon>
        <taxon>Fungi</taxon>
        <taxon>Dikarya</taxon>
        <taxon>Basidiomycota</taxon>
        <taxon>Agaricomycotina</taxon>
        <taxon>Agaricomycetes</taxon>
        <taxon>Agaricomycetidae</taxon>
        <taxon>Boletales</taxon>
        <taxon>Coniophorineae</taxon>
        <taxon>Coniophoraceae</taxon>
        <taxon>Coniophora</taxon>
    </lineage>
</organism>